<feature type="transmembrane region" description="Helical" evidence="6">
    <location>
        <begin position="104"/>
        <end position="126"/>
    </location>
</feature>
<comment type="catalytic activity">
    <reaction evidence="1">
        <text>ATP + protein L-histidine = ADP + protein N-phospho-L-histidine.</text>
        <dbReference type="EC" id="2.7.13.3"/>
    </reaction>
</comment>
<dbReference type="GO" id="GO:0004673">
    <property type="term" value="F:protein histidine kinase activity"/>
    <property type="evidence" value="ECO:0007669"/>
    <property type="project" value="UniProtKB-EC"/>
</dbReference>
<dbReference type="GO" id="GO:0000160">
    <property type="term" value="P:phosphorelay signal transduction system"/>
    <property type="evidence" value="ECO:0007669"/>
    <property type="project" value="UniProtKB-KW"/>
</dbReference>
<keyword evidence="3" id="KW-0808">Transferase</keyword>
<reference evidence="8 9" key="1">
    <citation type="submission" date="2019-07" db="EMBL/GenBank/DDBJ databases">
        <title>Whole genome shotgun sequence of Chryseobacterium lathyri NBRC 105250.</title>
        <authorList>
            <person name="Hosoyama A."/>
            <person name="Uohara A."/>
            <person name="Ohji S."/>
            <person name="Ichikawa N."/>
        </authorList>
    </citation>
    <scope>NUCLEOTIDE SEQUENCE [LARGE SCALE GENOMIC DNA]</scope>
    <source>
        <strain evidence="8 9">NBRC 105250</strain>
    </source>
</reference>
<dbReference type="SMART" id="SM00387">
    <property type="entry name" value="HATPase_c"/>
    <property type="match status" value="1"/>
</dbReference>
<dbReference type="PANTHER" id="PTHR24421">
    <property type="entry name" value="NITRATE/NITRITE SENSOR PROTEIN NARX-RELATED"/>
    <property type="match status" value="1"/>
</dbReference>
<evidence type="ECO:0000256" key="5">
    <source>
        <dbReference type="ARBA" id="ARBA00023012"/>
    </source>
</evidence>
<proteinExistence type="predicted"/>
<dbReference type="InterPro" id="IPR036890">
    <property type="entry name" value="HATPase_C_sf"/>
</dbReference>
<organism evidence="8 9">
    <name type="scientific">Chryseobacterium lathyri</name>
    <dbReference type="NCBI Taxonomy" id="395933"/>
    <lineage>
        <taxon>Bacteria</taxon>
        <taxon>Pseudomonadati</taxon>
        <taxon>Bacteroidota</taxon>
        <taxon>Flavobacteriia</taxon>
        <taxon>Flavobacteriales</taxon>
        <taxon>Weeksellaceae</taxon>
        <taxon>Chryseobacterium group</taxon>
        <taxon>Chryseobacterium</taxon>
    </lineage>
</organism>
<evidence type="ECO:0000256" key="2">
    <source>
        <dbReference type="ARBA" id="ARBA00012438"/>
    </source>
</evidence>
<keyword evidence="5" id="KW-0902">Two-component regulatory system</keyword>
<gene>
    <name evidence="8" type="ORF">CLA01_34210</name>
</gene>
<evidence type="ECO:0000256" key="3">
    <source>
        <dbReference type="ARBA" id="ARBA00022679"/>
    </source>
</evidence>
<feature type="transmembrane region" description="Helical" evidence="6">
    <location>
        <begin position="132"/>
        <end position="152"/>
    </location>
</feature>
<evidence type="ECO:0000256" key="6">
    <source>
        <dbReference type="SAM" id="Phobius"/>
    </source>
</evidence>
<accession>A0A511YDV1</accession>
<sequence length="460" mass="54532">MSDVKIDSIVPYMAFGAITIAVVFFTFYYLYIKDEALKRYRNFLWVTLGYIFLKEFILIPKYTQDPLFLYIISEVFYWSSLILYVRFIYITIDFKEKEGLFRQLAIITQVLHGLAFIIYMGFQIVLPEYKIFFGYIFAPISIFLFIVVCLFIQNLYKNRVFIYYRFLYIGSFLFLIFNTLGLFFNSPDKNFYGLTNFSILCIGWFLELMMFMLALCMKAKNDWDEKLSTIEKNTSIEKKLLLQEMERQQVIHESKQTERLKISNDIHDGISNTISGLKFYINDKRLQTQNLKEKEFLKDLESEINSIYIQVRDYIQKLYSGDHEDNYDILYFLDALQQHYKTSSLQIFINIDRIHINKYLTKYQAKEFYFILNEIIGNSIKHSKCDEISIQIGFDETVCNFSIQDNGKGFDYDISRNKGLGLSIIQNRINKLQGEIKYSILNGTKVRGYFPYSYPPKEGG</sequence>
<feature type="transmembrane region" description="Helical" evidence="6">
    <location>
        <begin position="43"/>
        <end position="62"/>
    </location>
</feature>
<evidence type="ECO:0000313" key="8">
    <source>
        <dbReference type="EMBL" id="GEN73349.1"/>
    </source>
</evidence>
<dbReference type="EMBL" id="BJYI01000014">
    <property type="protein sequence ID" value="GEN73349.1"/>
    <property type="molecule type" value="Genomic_DNA"/>
</dbReference>
<dbReference type="AlphaFoldDB" id="A0A511YDV1"/>
<evidence type="ECO:0000256" key="1">
    <source>
        <dbReference type="ARBA" id="ARBA00000085"/>
    </source>
</evidence>
<comment type="caution">
    <text evidence="8">The sequence shown here is derived from an EMBL/GenBank/DDBJ whole genome shotgun (WGS) entry which is preliminary data.</text>
</comment>
<keyword evidence="4" id="KW-0418">Kinase</keyword>
<keyword evidence="6" id="KW-0472">Membrane</keyword>
<protein>
    <recommendedName>
        <fullName evidence="2">histidine kinase</fullName>
        <ecNumber evidence="2">2.7.13.3</ecNumber>
    </recommendedName>
</protein>
<dbReference type="InterPro" id="IPR005467">
    <property type="entry name" value="His_kinase_dom"/>
</dbReference>
<dbReference type="RefSeq" id="WP_111955396.1">
    <property type="nucleotide sequence ID" value="NZ_BJYI01000014.1"/>
</dbReference>
<keyword evidence="6" id="KW-1133">Transmembrane helix</keyword>
<dbReference type="PANTHER" id="PTHR24421:SF10">
    <property type="entry name" value="NITRATE_NITRITE SENSOR PROTEIN NARQ"/>
    <property type="match status" value="1"/>
</dbReference>
<feature type="domain" description="Histidine kinase" evidence="7">
    <location>
        <begin position="265"/>
        <end position="454"/>
    </location>
</feature>
<feature type="transmembrane region" description="Helical" evidence="6">
    <location>
        <begin position="196"/>
        <end position="216"/>
    </location>
</feature>
<dbReference type="InterPro" id="IPR003594">
    <property type="entry name" value="HATPase_dom"/>
</dbReference>
<feature type="transmembrane region" description="Helical" evidence="6">
    <location>
        <begin position="68"/>
        <end position="92"/>
    </location>
</feature>
<dbReference type="Gene3D" id="3.30.565.10">
    <property type="entry name" value="Histidine kinase-like ATPase, C-terminal domain"/>
    <property type="match status" value="1"/>
</dbReference>
<evidence type="ECO:0000259" key="7">
    <source>
        <dbReference type="PROSITE" id="PS50109"/>
    </source>
</evidence>
<feature type="transmembrane region" description="Helical" evidence="6">
    <location>
        <begin position="164"/>
        <end position="184"/>
    </location>
</feature>
<keyword evidence="6" id="KW-0812">Transmembrane</keyword>
<evidence type="ECO:0000256" key="4">
    <source>
        <dbReference type="ARBA" id="ARBA00022777"/>
    </source>
</evidence>
<dbReference type="OrthoDB" id="9809670at2"/>
<dbReference type="PROSITE" id="PS50109">
    <property type="entry name" value="HIS_KIN"/>
    <property type="match status" value="1"/>
</dbReference>
<dbReference type="SUPFAM" id="SSF55874">
    <property type="entry name" value="ATPase domain of HSP90 chaperone/DNA topoisomerase II/histidine kinase"/>
    <property type="match status" value="1"/>
</dbReference>
<dbReference type="Pfam" id="PF02518">
    <property type="entry name" value="HATPase_c"/>
    <property type="match status" value="1"/>
</dbReference>
<name>A0A511YDV1_9FLAO</name>
<feature type="transmembrane region" description="Helical" evidence="6">
    <location>
        <begin position="12"/>
        <end position="31"/>
    </location>
</feature>
<dbReference type="InterPro" id="IPR050482">
    <property type="entry name" value="Sensor_HK_TwoCompSys"/>
</dbReference>
<evidence type="ECO:0000313" key="9">
    <source>
        <dbReference type="Proteomes" id="UP000321150"/>
    </source>
</evidence>
<dbReference type="EC" id="2.7.13.3" evidence="2"/>
<dbReference type="Proteomes" id="UP000321150">
    <property type="component" value="Unassembled WGS sequence"/>
</dbReference>